<protein>
    <recommendedName>
        <fullName evidence="3">VWFA domain-containing protein</fullName>
    </recommendedName>
</protein>
<name>A0A811LL96_9BILA</name>
<evidence type="ECO:0000313" key="5">
    <source>
        <dbReference type="Proteomes" id="UP000614601"/>
    </source>
</evidence>
<dbReference type="Gene3D" id="3.40.50.410">
    <property type="entry name" value="von Willebrand factor, type A domain"/>
    <property type="match status" value="1"/>
</dbReference>
<reference evidence="4" key="1">
    <citation type="submission" date="2020-09" db="EMBL/GenBank/DDBJ databases">
        <authorList>
            <person name="Kikuchi T."/>
        </authorList>
    </citation>
    <scope>NUCLEOTIDE SEQUENCE</scope>
    <source>
        <strain evidence="4">SH1</strain>
    </source>
</reference>
<feature type="region of interest" description="Disordered" evidence="1">
    <location>
        <begin position="160"/>
        <end position="208"/>
    </location>
</feature>
<feature type="domain" description="VWFA" evidence="3">
    <location>
        <begin position="639"/>
        <end position="809"/>
    </location>
</feature>
<feature type="compositionally biased region" description="Polar residues" evidence="1">
    <location>
        <begin position="160"/>
        <end position="171"/>
    </location>
</feature>
<feature type="compositionally biased region" description="Low complexity" evidence="1">
    <location>
        <begin position="172"/>
        <end position="201"/>
    </location>
</feature>
<dbReference type="Proteomes" id="UP000614601">
    <property type="component" value="Unassembled WGS sequence"/>
</dbReference>
<evidence type="ECO:0000256" key="1">
    <source>
        <dbReference type="SAM" id="MobiDB-lite"/>
    </source>
</evidence>
<accession>A0A811LL96</accession>
<evidence type="ECO:0000259" key="3">
    <source>
        <dbReference type="PROSITE" id="PS50234"/>
    </source>
</evidence>
<keyword evidence="2" id="KW-0812">Transmembrane</keyword>
<proteinExistence type="predicted"/>
<sequence>MGLAVVDAIGGPRRTAVIGCLLLFSLLILIAGSIMLGIGISKLNESRSDSNSKLFVLNVRVPNVTNDDLNDYSNAVNSVKETVLGVVGKTGDVIVLGLSKSSSQVWSRGFEANDSPRAILSISYPGSEAPNKAVLTKKFEDGNFVVNNLYDSSFVPNSIDQQLCKPSTPNNDDTTTTTSDGTTTSGGSSTTTDGPVTTTTTHRPIPNDTYAPCEGTFVFMLDYGKGSEEVFKSQIDFVSNKLFTGNFNHFERLTLGTYSHLASVENPGFFKNLQSVQDYLNGHTQNANENSPLRTALKELTNLEINEKNLQFIVFASNLTLEKVEDASEWTETLQKSGGVTIVSLEKVSNLEEIKKSIGANVVVVDANSNRDEYEKLFYDIYNCKNANNYKQKEGENNVEEKNVIVRSKRSVDFEALAKDDDNWTPCKGQISFILDTSSDISEDDFNKQKTFFTSQLLYGWTHLERLILGYYNNLALVEAPGRIVNSKHIDNWFDELKQAKTKSNIRLALKEIVDGGSHQRISHLPQYYIVFVSEITQQIVDEVQPYVKDFRGDKLTFVAVNGADVGLLKKLTPDVIQWDRGQYAPSNWEKSFWSAYGCGGNPPNGPTTTTNVPTTTTTIRTTTTTSDPSAPYEPCRKQVYIVVDSSGGQTEAQFNAQKDVIVNKLLSTFNHFERISIGHYDELPNINSPGTFKSINAVKDELDTINRNSNQMGRKPMLRRVYDYFSRRPYNTEITEQTIIIFTSAIDQDMVDDTKEFYSDIQQYAHVSLIGLNNNVDVNLLKQLAFNAFTFDVTSPPSNIDDKLQGAVLC</sequence>
<dbReference type="EMBL" id="CAJFDH010000006">
    <property type="protein sequence ID" value="CAD5227882.1"/>
    <property type="molecule type" value="Genomic_DNA"/>
</dbReference>
<keyword evidence="2" id="KW-0472">Membrane</keyword>
<evidence type="ECO:0000313" key="4">
    <source>
        <dbReference type="EMBL" id="CAD5227882.1"/>
    </source>
</evidence>
<gene>
    <name evidence="4" type="ORF">BOKJ2_LOCUS12395</name>
</gene>
<dbReference type="InterPro" id="IPR002035">
    <property type="entry name" value="VWF_A"/>
</dbReference>
<dbReference type="AlphaFoldDB" id="A0A811LL96"/>
<feature type="transmembrane region" description="Helical" evidence="2">
    <location>
        <begin position="16"/>
        <end position="40"/>
    </location>
</feature>
<keyword evidence="5" id="KW-1185">Reference proteome</keyword>
<dbReference type="OrthoDB" id="5878034at2759"/>
<dbReference type="Proteomes" id="UP000783686">
    <property type="component" value="Unassembled WGS sequence"/>
</dbReference>
<keyword evidence="2" id="KW-1133">Transmembrane helix</keyword>
<organism evidence="4 5">
    <name type="scientific">Bursaphelenchus okinawaensis</name>
    <dbReference type="NCBI Taxonomy" id="465554"/>
    <lineage>
        <taxon>Eukaryota</taxon>
        <taxon>Metazoa</taxon>
        <taxon>Ecdysozoa</taxon>
        <taxon>Nematoda</taxon>
        <taxon>Chromadorea</taxon>
        <taxon>Rhabditida</taxon>
        <taxon>Tylenchina</taxon>
        <taxon>Tylenchomorpha</taxon>
        <taxon>Aphelenchoidea</taxon>
        <taxon>Aphelenchoididae</taxon>
        <taxon>Bursaphelenchus</taxon>
    </lineage>
</organism>
<dbReference type="SUPFAM" id="SSF53300">
    <property type="entry name" value="vWA-like"/>
    <property type="match status" value="2"/>
</dbReference>
<dbReference type="PROSITE" id="PS50234">
    <property type="entry name" value="VWFA"/>
    <property type="match status" value="1"/>
</dbReference>
<dbReference type="InterPro" id="IPR036465">
    <property type="entry name" value="vWFA_dom_sf"/>
</dbReference>
<dbReference type="EMBL" id="CAJFCW020000006">
    <property type="protein sequence ID" value="CAG9123781.1"/>
    <property type="molecule type" value="Genomic_DNA"/>
</dbReference>
<evidence type="ECO:0000256" key="2">
    <source>
        <dbReference type="SAM" id="Phobius"/>
    </source>
</evidence>
<comment type="caution">
    <text evidence="4">The sequence shown here is derived from an EMBL/GenBank/DDBJ whole genome shotgun (WGS) entry which is preliminary data.</text>
</comment>